<comment type="caution">
    <text evidence="1">The sequence shown here is derived from an EMBL/GenBank/DDBJ whole genome shotgun (WGS) entry which is preliminary data.</text>
</comment>
<evidence type="ECO:0000313" key="1">
    <source>
        <dbReference type="EMBL" id="CAF4632710.1"/>
    </source>
</evidence>
<organism evidence="1 2">
    <name type="scientific">Rotaria socialis</name>
    <dbReference type="NCBI Taxonomy" id="392032"/>
    <lineage>
        <taxon>Eukaryota</taxon>
        <taxon>Metazoa</taxon>
        <taxon>Spiralia</taxon>
        <taxon>Gnathifera</taxon>
        <taxon>Rotifera</taxon>
        <taxon>Eurotatoria</taxon>
        <taxon>Bdelloidea</taxon>
        <taxon>Philodinida</taxon>
        <taxon>Philodinidae</taxon>
        <taxon>Rotaria</taxon>
    </lineage>
</organism>
<protein>
    <submittedName>
        <fullName evidence="1">Uncharacterized protein</fullName>
    </submittedName>
</protein>
<sequence length="34" mass="4080">MLYLADKKFLKDGIREMNSTFIQGERLRNYADIE</sequence>
<dbReference type="Proteomes" id="UP000663851">
    <property type="component" value="Unassembled WGS sequence"/>
</dbReference>
<dbReference type="EMBL" id="CAJOBO010018806">
    <property type="protein sequence ID" value="CAF4632710.1"/>
    <property type="molecule type" value="Genomic_DNA"/>
</dbReference>
<evidence type="ECO:0000313" key="2">
    <source>
        <dbReference type="Proteomes" id="UP000663851"/>
    </source>
</evidence>
<feature type="non-terminal residue" evidence="1">
    <location>
        <position position="34"/>
    </location>
</feature>
<name>A0A821E8L9_9BILA</name>
<dbReference type="AlphaFoldDB" id="A0A821E8L9"/>
<gene>
    <name evidence="1" type="ORF">HFQ381_LOCUS34738</name>
</gene>
<proteinExistence type="predicted"/>
<reference evidence="1" key="1">
    <citation type="submission" date="2021-02" db="EMBL/GenBank/DDBJ databases">
        <authorList>
            <person name="Nowell W R."/>
        </authorList>
    </citation>
    <scope>NUCLEOTIDE SEQUENCE</scope>
</reference>
<accession>A0A821E8L9</accession>